<evidence type="ECO:0000313" key="1">
    <source>
        <dbReference type="EMBL" id="KAK6362012.1"/>
    </source>
</evidence>
<dbReference type="AlphaFoldDB" id="A0AAV9VME1"/>
<sequence length="156" mass="17326">MGVKIKSGSTVSSSSVQLFEDRYLVGLLLLSTTQRHVDAQRLSRFSTSELNPTSYLHSHEFGERTTACHDNVQQAALARYKPSKVFGTHIRPAMDRQQPRWRTNPCRRSFKETQAPTLIGQSWVAGDKAASPQTPLRVRLPSSSSSPIYRIAGPTG</sequence>
<dbReference type="EMBL" id="JAVHNS010000002">
    <property type="protein sequence ID" value="KAK6362012.1"/>
    <property type="molecule type" value="Genomic_DNA"/>
</dbReference>
<evidence type="ECO:0000313" key="2">
    <source>
        <dbReference type="Proteomes" id="UP001373714"/>
    </source>
</evidence>
<accession>A0AAV9VME1</accession>
<organism evidence="1 2">
    <name type="scientific">Orbilia blumenaviensis</name>
    <dbReference type="NCBI Taxonomy" id="1796055"/>
    <lineage>
        <taxon>Eukaryota</taxon>
        <taxon>Fungi</taxon>
        <taxon>Dikarya</taxon>
        <taxon>Ascomycota</taxon>
        <taxon>Pezizomycotina</taxon>
        <taxon>Orbiliomycetes</taxon>
        <taxon>Orbiliales</taxon>
        <taxon>Orbiliaceae</taxon>
        <taxon>Orbilia</taxon>
    </lineage>
</organism>
<name>A0AAV9VME1_9PEZI</name>
<proteinExistence type="predicted"/>
<dbReference type="Proteomes" id="UP001373714">
    <property type="component" value="Unassembled WGS sequence"/>
</dbReference>
<gene>
    <name evidence="1" type="ORF">TWF730_005716</name>
</gene>
<comment type="caution">
    <text evidence="1">The sequence shown here is derived from an EMBL/GenBank/DDBJ whole genome shotgun (WGS) entry which is preliminary data.</text>
</comment>
<keyword evidence="2" id="KW-1185">Reference proteome</keyword>
<reference evidence="1 2" key="1">
    <citation type="submission" date="2019-10" db="EMBL/GenBank/DDBJ databases">
        <authorList>
            <person name="Palmer J.M."/>
        </authorList>
    </citation>
    <scope>NUCLEOTIDE SEQUENCE [LARGE SCALE GENOMIC DNA]</scope>
    <source>
        <strain evidence="1 2">TWF730</strain>
    </source>
</reference>
<protein>
    <submittedName>
        <fullName evidence="1">Uncharacterized protein</fullName>
    </submittedName>
</protein>